<evidence type="ECO:0000259" key="1">
    <source>
        <dbReference type="Pfam" id="PF22936"/>
    </source>
</evidence>
<proteinExistence type="predicted"/>
<gene>
    <name evidence="2" type="ORF">KK1_010242</name>
</gene>
<protein>
    <recommendedName>
        <fullName evidence="1">Retrovirus-related Pol polyprotein from transposon TNT 1-94-like beta-barrel domain-containing protein</fullName>
    </recommendedName>
</protein>
<feature type="domain" description="Retrovirus-related Pol polyprotein from transposon TNT 1-94-like beta-barrel" evidence="1">
    <location>
        <begin position="7"/>
        <end position="80"/>
    </location>
</feature>
<organism evidence="2 3">
    <name type="scientific">Cajanus cajan</name>
    <name type="common">Pigeon pea</name>
    <name type="synonym">Cajanus indicus</name>
    <dbReference type="NCBI Taxonomy" id="3821"/>
    <lineage>
        <taxon>Eukaryota</taxon>
        <taxon>Viridiplantae</taxon>
        <taxon>Streptophyta</taxon>
        <taxon>Embryophyta</taxon>
        <taxon>Tracheophyta</taxon>
        <taxon>Spermatophyta</taxon>
        <taxon>Magnoliopsida</taxon>
        <taxon>eudicotyledons</taxon>
        <taxon>Gunneridae</taxon>
        <taxon>Pentapetalae</taxon>
        <taxon>rosids</taxon>
        <taxon>fabids</taxon>
        <taxon>Fabales</taxon>
        <taxon>Fabaceae</taxon>
        <taxon>Papilionoideae</taxon>
        <taxon>50 kb inversion clade</taxon>
        <taxon>NPAAA clade</taxon>
        <taxon>indigoferoid/millettioid clade</taxon>
        <taxon>Phaseoleae</taxon>
        <taxon>Cajanus</taxon>
    </lineage>
</organism>
<keyword evidence="3" id="KW-1185">Reference proteome</keyword>
<dbReference type="EMBL" id="CM003605">
    <property type="protein sequence ID" value="KYP71000.1"/>
    <property type="molecule type" value="Genomic_DNA"/>
</dbReference>
<evidence type="ECO:0000313" key="2">
    <source>
        <dbReference type="EMBL" id="KYP71000.1"/>
    </source>
</evidence>
<evidence type="ECO:0000313" key="3">
    <source>
        <dbReference type="Proteomes" id="UP000075243"/>
    </source>
</evidence>
<dbReference type="Pfam" id="PF22936">
    <property type="entry name" value="Pol_BBD"/>
    <property type="match status" value="1"/>
</dbReference>
<dbReference type="Proteomes" id="UP000075243">
    <property type="component" value="Chromosome 3"/>
</dbReference>
<dbReference type="AlphaFoldDB" id="A0A151TVC5"/>
<name>A0A151TVC5_CAJCA</name>
<reference evidence="2 3" key="1">
    <citation type="journal article" date="2012" name="Nat. Biotechnol.">
        <title>Draft genome sequence of pigeonpea (Cajanus cajan), an orphan legume crop of resource-poor farmers.</title>
        <authorList>
            <person name="Varshney R.K."/>
            <person name="Chen W."/>
            <person name="Li Y."/>
            <person name="Bharti A.K."/>
            <person name="Saxena R.K."/>
            <person name="Schlueter J.A."/>
            <person name="Donoghue M.T."/>
            <person name="Azam S."/>
            <person name="Fan G."/>
            <person name="Whaley A.M."/>
            <person name="Farmer A.D."/>
            <person name="Sheridan J."/>
            <person name="Iwata A."/>
            <person name="Tuteja R."/>
            <person name="Penmetsa R.V."/>
            <person name="Wu W."/>
            <person name="Upadhyaya H.D."/>
            <person name="Yang S.P."/>
            <person name="Shah T."/>
            <person name="Saxena K.B."/>
            <person name="Michael T."/>
            <person name="McCombie W.R."/>
            <person name="Yang B."/>
            <person name="Zhang G."/>
            <person name="Yang H."/>
            <person name="Wang J."/>
            <person name="Spillane C."/>
            <person name="Cook D.R."/>
            <person name="May G.D."/>
            <person name="Xu X."/>
            <person name="Jackson S.A."/>
        </authorList>
    </citation>
    <scope>NUCLEOTIDE SEQUENCE [LARGE SCALE GENOMIC DNA]</scope>
    <source>
        <strain evidence="3">cv. Asha</strain>
    </source>
</reference>
<dbReference type="Gramene" id="C.cajan_09959.t">
    <property type="protein sequence ID" value="C.cajan_09959.t.cds1"/>
    <property type="gene ID" value="C.cajan_09959"/>
</dbReference>
<accession>A0A151TVC5</accession>
<sequence>MESQGLWIIDYGASNHISDDDSLFCSIFSSKIPHFTLANGSKVISQGVSQVSHTPSLNLEYVLFVPKFAFNLISISQLTKSLNCFVTFDANSFVIQQCGMGRLIGQGHESRGLYYFGTSPFVSCLTSQSPKLLHDHFGHPNSSKLKKMVHRLSKLQFLE</sequence>
<dbReference type="InterPro" id="IPR054722">
    <property type="entry name" value="PolX-like_BBD"/>
</dbReference>